<dbReference type="Proteomes" id="UP000887577">
    <property type="component" value="Unplaced"/>
</dbReference>
<organism evidence="1 2">
    <name type="scientific">Panagrolaimus superbus</name>
    <dbReference type="NCBI Taxonomy" id="310955"/>
    <lineage>
        <taxon>Eukaryota</taxon>
        <taxon>Metazoa</taxon>
        <taxon>Ecdysozoa</taxon>
        <taxon>Nematoda</taxon>
        <taxon>Chromadorea</taxon>
        <taxon>Rhabditida</taxon>
        <taxon>Tylenchina</taxon>
        <taxon>Panagrolaimomorpha</taxon>
        <taxon>Panagrolaimoidea</taxon>
        <taxon>Panagrolaimidae</taxon>
        <taxon>Panagrolaimus</taxon>
    </lineage>
</organism>
<keyword evidence="1" id="KW-1185">Reference proteome</keyword>
<evidence type="ECO:0000313" key="2">
    <source>
        <dbReference type="WBParaSite" id="PSU_v2.g4502.t1"/>
    </source>
</evidence>
<sequence>MESVIPMAPADVQMVGMEKIAINVFHYQVVMEVAQTRMNVFALQVLKGNIVMKVSALFQKWIIANNMMIVTEISEIL</sequence>
<protein>
    <submittedName>
        <fullName evidence="2">Uncharacterized protein</fullName>
    </submittedName>
</protein>
<dbReference type="AlphaFoldDB" id="A0A914YXY6"/>
<evidence type="ECO:0000313" key="1">
    <source>
        <dbReference type="Proteomes" id="UP000887577"/>
    </source>
</evidence>
<reference evidence="2" key="1">
    <citation type="submission" date="2022-11" db="UniProtKB">
        <authorList>
            <consortium name="WormBaseParasite"/>
        </authorList>
    </citation>
    <scope>IDENTIFICATION</scope>
</reference>
<name>A0A914YXY6_9BILA</name>
<accession>A0A914YXY6</accession>
<dbReference type="WBParaSite" id="PSU_v2.g4502.t1">
    <property type="protein sequence ID" value="PSU_v2.g4502.t1"/>
    <property type="gene ID" value="PSU_v2.g4502"/>
</dbReference>
<proteinExistence type="predicted"/>